<dbReference type="OrthoDB" id="1862401at2759"/>
<keyword evidence="2" id="KW-1133">Transmembrane helix</keyword>
<evidence type="ECO:0000256" key="2">
    <source>
        <dbReference type="SAM" id="Phobius"/>
    </source>
</evidence>
<dbReference type="Pfam" id="PF02458">
    <property type="entry name" value="Transferase"/>
    <property type="match status" value="1"/>
</dbReference>
<evidence type="ECO:0000313" key="5">
    <source>
        <dbReference type="Proteomes" id="UP000053599"/>
    </source>
</evidence>
<sequence length="553" mass="61343">MGADMTYQLRPSSPFTAHYALTVADSFMVQMDSAYLYIFSAQLSDSEKSGLESILTQSLATFFQAPEPSAYNLPELLGTIYEDASTGYLTVKVSTSSSVPFVVKDRSSQARFCDLQPDHGFPLRPLKPSIFGPSVTAPPPDATKGIPVLWIQLTYIEGGFVVHLHIHHWIAGASSAARLVEAWFERARLMATSANMKSDLHMDLSSLFSKCKIQFGHRQQLTDILAAVTAPQLSHPDLLHVPGGRRVWAGMDFPPIVLLILLKVFTFCMTYLSFLLPQSDVQIFHFSREALERLRRDVRDAADGHEQIKGDELTANDCLTALLWRSMSRARLPPPSALDSKSLASISTLLTAVDYRTRVQPPLNANFFGNASMDVYTELPMSTFVGSVDTASSQMSTTSYIAAQIHRSIKGTTDSYIRSFYQLIASRPRILDTRHRPIRFQYGPDILCTSWEHIHSDDSLLQLGLPKSAASKNEIKFETVRYMHSEGLDGAIVVLPAFGQKWKAQDAGNNGQPGGLQVAISLTRKSMDVLKQDDEFKRYATWGEAGGYKNKTS</sequence>
<protein>
    <recommendedName>
        <fullName evidence="3">Trichothecene 3-O-acetyltransferase-like N-terminal domain-containing protein</fullName>
    </recommendedName>
</protein>
<reference evidence="4 5" key="1">
    <citation type="submission" date="2015-01" db="EMBL/GenBank/DDBJ databases">
        <title>The Genome Sequence of Exophiala sideris CBS121828.</title>
        <authorList>
            <consortium name="The Broad Institute Genomics Platform"/>
            <person name="Cuomo C."/>
            <person name="de Hoog S."/>
            <person name="Gorbushina A."/>
            <person name="Stielow B."/>
            <person name="Teixiera M."/>
            <person name="Abouelleil A."/>
            <person name="Chapman S.B."/>
            <person name="Priest M."/>
            <person name="Young S.K."/>
            <person name="Wortman J."/>
            <person name="Nusbaum C."/>
            <person name="Birren B."/>
        </authorList>
    </citation>
    <scope>NUCLEOTIDE SEQUENCE [LARGE SCALE GENOMIC DNA]</scope>
    <source>
        <strain evidence="4 5">CBS 121828</strain>
    </source>
</reference>
<evidence type="ECO:0000256" key="1">
    <source>
        <dbReference type="ARBA" id="ARBA00022679"/>
    </source>
</evidence>
<dbReference type="PANTHER" id="PTHR31642:SF310">
    <property type="entry name" value="FATTY ALCOHOL:CAFFEOYL-COA ACYLTRANSFERASE"/>
    <property type="match status" value="1"/>
</dbReference>
<evidence type="ECO:0000259" key="3">
    <source>
        <dbReference type="Pfam" id="PF22664"/>
    </source>
</evidence>
<keyword evidence="1" id="KW-0808">Transferase</keyword>
<dbReference type="Gene3D" id="3.30.559.10">
    <property type="entry name" value="Chloramphenicol acetyltransferase-like domain"/>
    <property type="match status" value="2"/>
</dbReference>
<gene>
    <name evidence="4" type="ORF">PV11_10023</name>
</gene>
<dbReference type="InterPro" id="IPR054710">
    <property type="entry name" value="Tri101-like_N"/>
</dbReference>
<dbReference type="HOGENOM" id="CLU_026450_1_0_1"/>
<name>A0A0D1YBS3_9EURO</name>
<dbReference type="InterPro" id="IPR023213">
    <property type="entry name" value="CAT-like_dom_sf"/>
</dbReference>
<dbReference type="AlphaFoldDB" id="A0A0D1YBS3"/>
<evidence type="ECO:0000313" key="4">
    <source>
        <dbReference type="EMBL" id="KIV78294.1"/>
    </source>
</evidence>
<dbReference type="STRING" id="1016849.A0A0D1YBS3"/>
<dbReference type="GO" id="GO:0016747">
    <property type="term" value="F:acyltransferase activity, transferring groups other than amino-acyl groups"/>
    <property type="evidence" value="ECO:0007669"/>
    <property type="project" value="TreeGrafter"/>
</dbReference>
<feature type="domain" description="Trichothecene 3-O-acetyltransferase-like N-terminal" evidence="3">
    <location>
        <begin position="70"/>
        <end position="171"/>
    </location>
</feature>
<dbReference type="PANTHER" id="PTHR31642">
    <property type="entry name" value="TRICHOTHECENE 3-O-ACETYLTRANSFERASE"/>
    <property type="match status" value="1"/>
</dbReference>
<dbReference type="EMBL" id="KN846954">
    <property type="protein sequence ID" value="KIV78294.1"/>
    <property type="molecule type" value="Genomic_DNA"/>
</dbReference>
<dbReference type="InterPro" id="IPR050317">
    <property type="entry name" value="Plant_Fungal_Acyltransferase"/>
</dbReference>
<accession>A0A0D1YBS3</accession>
<organism evidence="4 5">
    <name type="scientific">Exophiala sideris</name>
    <dbReference type="NCBI Taxonomy" id="1016849"/>
    <lineage>
        <taxon>Eukaryota</taxon>
        <taxon>Fungi</taxon>
        <taxon>Dikarya</taxon>
        <taxon>Ascomycota</taxon>
        <taxon>Pezizomycotina</taxon>
        <taxon>Eurotiomycetes</taxon>
        <taxon>Chaetothyriomycetidae</taxon>
        <taxon>Chaetothyriales</taxon>
        <taxon>Herpotrichiellaceae</taxon>
        <taxon>Exophiala</taxon>
    </lineage>
</organism>
<keyword evidence="2" id="KW-0812">Transmembrane</keyword>
<feature type="transmembrane region" description="Helical" evidence="2">
    <location>
        <begin position="256"/>
        <end position="276"/>
    </location>
</feature>
<dbReference type="Proteomes" id="UP000053599">
    <property type="component" value="Unassembled WGS sequence"/>
</dbReference>
<proteinExistence type="predicted"/>
<dbReference type="Pfam" id="PF22664">
    <property type="entry name" value="TRI-like_N"/>
    <property type="match status" value="1"/>
</dbReference>
<keyword evidence="2" id="KW-0472">Membrane</keyword>